<dbReference type="OrthoDB" id="1924787at2759"/>
<dbReference type="GO" id="GO:0000139">
    <property type="term" value="C:Golgi membrane"/>
    <property type="evidence" value="ECO:0007669"/>
    <property type="project" value="UniProtKB-SubCell"/>
</dbReference>
<dbReference type="EMBL" id="LR746264">
    <property type="protein sequence ID" value="CAA7389783.1"/>
    <property type="molecule type" value="Genomic_DNA"/>
</dbReference>
<dbReference type="Proteomes" id="UP000663760">
    <property type="component" value="Chromosome 1"/>
</dbReference>
<accession>A0A7I8K1Q7</accession>
<feature type="domain" description="Exostosin GT47" evidence="6">
    <location>
        <begin position="74"/>
        <end position="290"/>
    </location>
</feature>
<keyword evidence="4" id="KW-0812">Transmembrane</keyword>
<proteinExistence type="inferred from homology"/>
<keyword evidence="3" id="KW-0328">Glycosyltransferase</keyword>
<organism evidence="7 8">
    <name type="scientific">Spirodela intermedia</name>
    <name type="common">Intermediate duckweed</name>
    <dbReference type="NCBI Taxonomy" id="51605"/>
    <lineage>
        <taxon>Eukaryota</taxon>
        <taxon>Viridiplantae</taxon>
        <taxon>Streptophyta</taxon>
        <taxon>Embryophyta</taxon>
        <taxon>Tracheophyta</taxon>
        <taxon>Spermatophyta</taxon>
        <taxon>Magnoliopsida</taxon>
        <taxon>Liliopsida</taxon>
        <taxon>Araceae</taxon>
        <taxon>Lemnoideae</taxon>
        <taxon>Spirodela</taxon>
    </lineage>
</organism>
<dbReference type="InterPro" id="IPR004263">
    <property type="entry name" value="Exostosin"/>
</dbReference>
<comment type="similarity">
    <text evidence="2">Belongs to the glycosyltransferase 47 family.</text>
</comment>
<dbReference type="PANTHER" id="PTHR11062:SF253">
    <property type="entry name" value="EXOSTOSIN GT47 DOMAIN-CONTAINING PROTEIN"/>
    <property type="match status" value="1"/>
</dbReference>
<evidence type="ECO:0000256" key="5">
    <source>
        <dbReference type="ARBA" id="ARBA00023034"/>
    </source>
</evidence>
<keyword evidence="4" id="KW-0735">Signal-anchor</keyword>
<evidence type="ECO:0000256" key="4">
    <source>
        <dbReference type="ARBA" id="ARBA00022968"/>
    </source>
</evidence>
<dbReference type="GO" id="GO:0016757">
    <property type="term" value="F:glycosyltransferase activity"/>
    <property type="evidence" value="ECO:0007669"/>
    <property type="project" value="UniProtKB-KW"/>
</dbReference>
<evidence type="ECO:0000259" key="6">
    <source>
        <dbReference type="Pfam" id="PF03016"/>
    </source>
</evidence>
<evidence type="ECO:0000256" key="2">
    <source>
        <dbReference type="ARBA" id="ARBA00010271"/>
    </source>
</evidence>
<dbReference type="InterPro" id="IPR040911">
    <property type="entry name" value="Exostosin_GT47"/>
</dbReference>
<evidence type="ECO:0000256" key="1">
    <source>
        <dbReference type="ARBA" id="ARBA00004323"/>
    </source>
</evidence>
<name>A0A7I8K1Q7_SPIIN</name>
<reference evidence="7" key="1">
    <citation type="submission" date="2020-02" db="EMBL/GenBank/DDBJ databases">
        <authorList>
            <person name="Scholz U."/>
            <person name="Mascher M."/>
            <person name="Fiebig A."/>
        </authorList>
    </citation>
    <scope>NUCLEOTIDE SEQUENCE</scope>
</reference>
<evidence type="ECO:0000313" key="8">
    <source>
        <dbReference type="Proteomes" id="UP000663760"/>
    </source>
</evidence>
<comment type="subcellular location">
    <subcellularLocation>
        <location evidence="1">Golgi apparatus membrane</location>
        <topology evidence="1">Single-pass type II membrane protein</topology>
    </subcellularLocation>
</comment>
<evidence type="ECO:0000256" key="3">
    <source>
        <dbReference type="ARBA" id="ARBA00022676"/>
    </source>
</evidence>
<evidence type="ECO:0000313" key="7">
    <source>
        <dbReference type="EMBL" id="CAA7389783.1"/>
    </source>
</evidence>
<gene>
    <name evidence="7" type="ORF">SI8410_01001762</name>
</gene>
<keyword evidence="3" id="KW-0808">Transferase</keyword>
<dbReference type="PANTHER" id="PTHR11062">
    <property type="entry name" value="EXOSTOSIN HEPARAN SULFATE GLYCOSYLTRANSFERASE -RELATED"/>
    <property type="match status" value="1"/>
</dbReference>
<keyword evidence="8" id="KW-1185">Reference proteome</keyword>
<keyword evidence="5" id="KW-0333">Golgi apparatus</keyword>
<dbReference type="Pfam" id="PF03016">
    <property type="entry name" value="Exostosin_GT47"/>
    <property type="match status" value="1"/>
</dbReference>
<sequence length="373" mass="42085">MALAGFRHRLLQFLVGVIFLRSAPVVISLPSPYLYPSALLRDFPRMMENFRIFAYPDQPWNSSGFRPGSPAALFHASLMRSRFLTLDPEEAHLFYLSFPGEAGPRSIARSIRSLRSELPFWNRTLGADHFYISEEGIGDSSDRNLVELRKNSIHISTFPAAPGRFIPHKDLTLPSPISASTPPSPKDSSFRFLAYYDGVATDHAVLALLDELRKVPDVIINSGRPDPTKREQSMSACRFCLFFYGLERDPRLGEALKSGCVPVVVSGGPILELPFSDVLRWSEIALFVPLRGGAEEIRRTMDLASGETHARMRATAIQASTLFRWDLPESPTAPERPHDAFTTVLFQLWRRRHAIRYVRWGERSSSLHARSDF</sequence>
<dbReference type="AlphaFoldDB" id="A0A7I8K1Q7"/>
<protein>
    <recommendedName>
        <fullName evidence="6">Exostosin GT47 domain-containing protein</fullName>
    </recommendedName>
</protein>